<reference evidence="8" key="1">
    <citation type="submission" date="2021-11" db="EMBL/GenBank/DDBJ databases">
        <title>Genome sequence.</title>
        <authorList>
            <person name="Sun Q."/>
        </authorList>
    </citation>
    <scope>NUCLEOTIDE SEQUENCE</scope>
    <source>
        <strain evidence="8">JC732</strain>
    </source>
</reference>
<evidence type="ECO:0000256" key="4">
    <source>
        <dbReference type="ARBA" id="ARBA00022982"/>
    </source>
</evidence>
<sequence>MARTNAYAPFATLLFAALLVGCGKPDPADRFVRPEDVTDFVQLFQTNCSGCHGAAGKLGPAPPLDDPLFQVIVSDEQLHQTIANGRPGTLMPAFEKSQGGALTADQVQIMVAGIRETWKPNAVSSSNLPPYQVSVEDPAGLKTANVKTGEELFETSCAKCHGDAGVGEKEEAGPLDDPALARLMSDIVLRRLIITGRPDLKMPDFTTTGKHSHTGEPFTSEQISDIAAYVRSLQKPTAAATEREVEQETAN</sequence>
<keyword evidence="1" id="KW-0813">Transport</keyword>
<feature type="domain" description="Cytochrome c" evidence="7">
    <location>
        <begin position="144"/>
        <end position="234"/>
    </location>
</feature>
<dbReference type="Pfam" id="PF00034">
    <property type="entry name" value="Cytochrom_C"/>
    <property type="match status" value="1"/>
</dbReference>
<dbReference type="InterPro" id="IPR051811">
    <property type="entry name" value="Cytochrome_c550/c551-like"/>
</dbReference>
<dbReference type="EMBL" id="JAJKFT010000010">
    <property type="protein sequence ID" value="MCC9630234.1"/>
    <property type="molecule type" value="Genomic_DNA"/>
</dbReference>
<dbReference type="GO" id="GO:0020037">
    <property type="term" value="F:heme binding"/>
    <property type="evidence" value="ECO:0007669"/>
    <property type="project" value="InterPro"/>
</dbReference>
<accession>A0A9X1MP35</accession>
<dbReference type="PANTHER" id="PTHR37823:SF1">
    <property type="entry name" value="CYTOCHROME C-553-LIKE"/>
    <property type="match status" value="1"/>
</dbReference>
<keyword evidence="2 6" id="KW-0349">Heme</keyword>
<keyword evidence="5 6" id="KW-0408">Iron</keyword>
<feature type="domain" description="Cytochrome c" evidence="7">
    <location>
        <begin position="35"/>
        <end position="118"/>
    </location>
</feature>
<dbReference type="InterPro" id="IPR009056">
    <property type="entry name" value="Cyt_c-like_dom"/>
</dbReference>
<evidence type="ECO:0000256" key="2">
    <source>
        <dbReference type="ARBA" id="ARBA00022617"/>
    </source>
</evidence>
<evidence type="ECO:0000256" key="1">
    <source>
        <dbReference type="ARBA" id="ARBA00022448"/>
    </source>
</evidence>
<evidence type="ECO:0000256" key="3">
    <source>
        <dbReference type="ARBA" id="ARBA00022723"/>
    </source>
</evidence>
<evidence type="ECO:0000259" key="7">
    <source>
        <dbReference type="PROSITE" id="PS51007"/>
    </source>
</evidence>
<comment type="caution">
    <text evidence="8">The sequence shown here is derived from an EMBL/GenBank/DDBJ whole genome shotgun (WGS) entry which is preliminary data.</text>
</comment>
<evidence type="ECO:0000313" key="9">
    <source>
        <dbReference type="Proteomes" id="UP001139103"/>
    </source>
</evidence>
<dbReference type="Proteomes" id="UP001139103">
    <property type="component" value="Unassembled WGS sequence"/>
</dbReference>
<keyword evidence="3 6" id="KW-0479">Metal-binding</keyword>
<dbReference type="GO" id="GO:0009055">
    <property type="term" value="F:electron transfer activity"/>
    <property type="evidence" value="ECO:0007669"/>
    <property type="project" value="InterPro"/>
</dbReference>
<name>A0A9X1MP35_9BACT</name>
<dbReference type="Pfam" id="PF13442">
    <property type="entry name" value="Cytochrome_CBB3"/>
    <property type="match status" value="1"/>
</dbReference>
<dbReference type="InterPro" id="IPR036909">
    <property type="entry name" value="Cyt_c-like_dom_sf"/>
</dbReference>
<evidence type="ECO:0000313" key="8">
    <source>
        <dbReference type="EMBL" id="MCC9630234.1"/>
    </source>
</evidence>
<dbReference type="PROSITE" id="PS51257">
    <property type="entry name" value="PROKAR_LIPOPROTEIN"/>
    <property type="match status" value="1"/>
</dbReference>
<gene>
    <name evidence="8" type="ORF">LOC68_17710</name>
</gene>
<organism evidence="8 9">
    <name type="scientific">Blastopirellula sediminis</name>
    <dbReference type="NCBI Taxonomy" id="2894196"/>
    <lineage>
        <taxon>Bacteria</taxon>
        <taxon>Pseudomonadati</taxon>
        <taxon>Planctomycetota</taxon>
        <taxon>Planctomycetia</taxon>
        <taxon>Pirellulales</taxon>
        <taxon>Pirellulaceae</taxon>
        <taxon>Blastopirellula</taxon>
    </lineage>
</organism>
<dbReference type="SUPFAM" id="SSF46626">
    <property type="entry name" value="Cytochrome c"/>
    <property type="match status" value="2"/>
</dbReference>
<proteinExistence type="predicted"/>
<dbReference type="GO" id="GO:0046872">
    <property type="term" value="F:metal ion binding"/>
    <property type="evidence" value="ECO:0007669"/>
    <property type="project" value="UniProtKB-KW"/>
</dbReference>
<evidence type="ECO:0000256" key="6">
    <source>
        <dbReference type="PROSITE-ProRule" id="PRU00433"/>
    </source>
</evidence>
<dbReference type="RefSeq" id="WP_230221191.1">
    <property type="nucleotide sequence ID" value="NZ_JAJKFT010000010.1"/>
</dbReference>
<keyword evidence="9" id="KW-1185">Reference proteome</keyword>
<dbReference type="PANTHER" id="PTHR37823">
    <property type="entry name" value="CYTOCHROME C-553-LIKE"/>
    <property type="match status" value="1"/>
</dbReference>
<keyword evidence="4" id="KW-0249">Electron transport</keyword>
<dbReference type="PROSITE" id="PS51007">
    <property type="entry name" value="CYTC"/>
    <property type="match status" value="2"/>
</dbReference>
<evidence type="ECO:0000256" key="5">
    <source>
        <dbReference type="ARBA" id="ARBA00023004"/>
    </source>
</evidence>
<dbReference type="AlphaFoldDB" id="A0A9X1MP35"/>
<protein>
    <submittedName>
        <fullName evidence="8">Cytochrome c</fullName>
    </submittedName>
</protein>
<dbReference type="Gene3D" id="1.10.760.10">
    <property type="entry name" value="Cytochrome c-like domain"/>
    <property type="match status" value="2"/>
</dbReference>